<evidence type="ECO:0000313" key="6">
    <source>
        <dbReference type="Proteomes" id="UP000078534"/>
    </source>
</evidence>
<accession>A0A179T9E0</accession>
<comment type="caution">
    <text evidence="5">The sequence shown here is derived from an EMBL/GenBank/DDBJ whole genome shotgun (WGS) entry which is preliminary data.</text>
</comment>
<dbReference type="CDD" id="cd13679">
    <property type="entry name" value="PBP2_TRAP_YiaO_like"/>
    <property type="match status" value="1"/>
</dbReference>
<dbReference type="InterPro" id="IPR018389">
    <property type="entry name" value="DctP_fam"/>
</dbReference>
<evidence type="ECO:0000256" key="3">
    <source>
        <dbReference type="ARBA" id="ARBA00022729"/>
    </source>
</evidence>
<dbReference type="GO" id="GO:0055085">
    <property type="term" value="P:transmembrane transport"/>
    <property type="evidence" value="ECO:0007669"/>
    <property type="project" value="InterPro"/>
</dbReference>
<evidence type="ECO:0000313" key="5">
    <source>
        <dbReference type="EMBL" id="OAS89043.1"/>
    </source>
</evidence>
<dbReference type="PANTHER" id="PTHR33376">
    <property type="match status" value="1"/>
</dbReference>
<dbReference type="Proteomes" id="UP000078534">
    <property type="component" value="Unassembled WGS sequence"/>
</dbReference>
<dbReference type="Pfam" id="PF03480">
    <property type="entry name" value="DctP"/>
    <property type="match status" value="1"/>
</dbReference>
<dbReference type="Gene3D" id="3.40.190.170">
    <property type="entry name" value="Bacterial extracellular solute-binding protein, family 7"/>
    <property type="match status" value="1"/>
</dbReference>
<gene>
    <name evidence="5" type="ORF">A6K24_00285</name>
</gene>
<dbReference type="NCBIfam" id="NF037995">
    <property type="entry name" value="TRAP_S1"/>
    <property type="match status" value="1"/>
</dbReference>
<dbReference type="EMBL" id="LWSG01000001">
    <property type="protein sequence ID" value="OAS89043.1"/>
    <property type="molecule type" value="Genomic_DNA"/>
</dbReference>
<sequence length="343" mass="38454">MIALVFVLLLGILAGCSEGDTTSSTTPKNEESSTTAAVIKIGSVNSDKHTLYKGYEKFQEIVQEKTDGRIKVEIYPNGQLGDDRTMIEGLQFGTLEAVGVSTSMLANWAPPMLAFDLPFAFPEQNVAYQVLDGPYGKKAGKMLEKEGLVLLAYMENGYRHLTNNKKEVKTVEDVADLKIRTMQTPLHLATWEALEAKPTPMAYTELFTAMQQGVIDGQENPYGNMALDKFYEVQKYMTVTNHVYNPMGLVISKKFLDGLSQEDKQIIKEAAVTAGNFQRELNQKENEKFKQILVDNGMKITELTPEAYEGFKNKVQSVYEDFSNEIGKEHMDEFLAEVEKHSK</sequence>
<dbReference type="RefSeq" id="WP_185652971.1">
    <property type="nucleotide sequence ID" value="NZ_LWSG01000001.1"/>
</dbReference>
<dbReference type="PANTHER" id="PTHR33376:SF7">
    <property type="entry name" value="C4-DICARBOXYLATE-BINDING PROTEIN DCTB"/>
    <property type="match status" value="1"/>
</dbReference>
<dbReference type="AlphaFoldDB" id="A0A179T9E0"/>
<dbReference type="NCBIfam" id="TIGR00787">
    <property type="entry name" value="dctP"/>
    <property type="match status" value="1"/>
</dbReference>
<organism evidence="5 6">
    <name type="scientific">Metabacillus litoralis</name>
    <dbReference type="NCBI Taxonomy" id="152268"/>
    <lineage>
        <taxon>Bacteria</taxon>
        <taxon>Bacillati</taxon>
        <taxon>Bacillota</taxon>
        <taxon>Bacilli</taxon>
        <taxon>Bacillales</taxon>
        <taxon>Bacillaceae</taxon>
        <taxon>Metabacillus</taxon>
    </lineage>
</organism>
<name>A0A179T9E0_9BACI</name>
<dbReference type="InterPro" id="IPR038404">
    <property type="entry name" value="TRAP_DctP_sf"/>
</dbReference>
<proteinExistence type="inferred from homology"/>
<dbReference type="InterPro" id="IPR004682">
    <property type="entry name" value="TRAP_DctP"/>
</dbReference>
<dbReference type="STRING" id="152268.A6K24_00285"/>
<evidence type="ECO:0008006" key="7">
    <source>
        <dbReference type="Google" id="ProtNLM"/>
    </source>
</evidence>
<keyword evidence="6" id="KW-1185">Reference proteome</keyword>
<feature type="signal peptide" evidence="4">
    <location>
        <begin position="1"/>
        <end position="19"/>
    </location>
</feature>
<keyword evidence="3 4" id="KW-0732">Signal</keyword>
<evidence type="ECO:0000256" key="2">
    <source>
        <dbReference type="ARBA" id="ARBA00022448"/>
    </source>
</evidence>
<evidence type="ECO:0000256" key="4">
    <source>
        <dbReference type="SAM" id="SignalP"/>
    </source>
</evidence>
<dbReference type="PIRSF" id="PIRSF006470">
    <property type="entry name" value="DctB"/>
    <property type="match status" value="1"/>
</dbReference>
<evidence type="ECO:0000256" key="1">
    <source>
        <dbReference type="ARBA" id="ARBA00009023"/>
    </source>
</evidence>
<keyword evidence="2" id="KW-0813">Transport</keyword>
<reference evidence="6" key="1">
    <citation type="submission" date="2016-04" db="EMBL/GenBank/DDBJ databases">
        <authorList>
            <person name="Lyu Z."/>
            <person name="Lyu W."/>
        </authorList>
    </citation>
    <scope>NUCLEOTIDE SEQUENCE [LARGE SCALE GENOMIC DNA]</scope>
    <source>
        <strain evidence="6">C44</strain>
    </source>
</reference>
<comment type="similarity">
    <text evidence="1">Belongs to the bacterial solute-binding protein 7 family.</text>
</comment>
<dbReference type="GO" id="GO:0030288">
    <property type="term" value="C:outer membrane-bounded periplasmic space"/>
    <property type="evidence" value="ECO:0007669"/>
    <property type="project" value="InterPro"/>
</dbReference>
<feature type="chain" id="PRO_5008106678" description="TRAP transporter substrate-binding protein" evidence="4">
    <location>
        <begin position="20"/>
        <end position="343"/>
    </location>
</feature>
<protein>
    <recommendedName>
        <fullName evidence="7">TRAP transporter substrate-binding protein</fullName>
    </recommendedName>
</protein>